<name>A0AAE1ACI7_9GAST</name>
<feature type="compositionally biased region" description="Low complexity" evidence="1">
    <location>
        <begin position="77"/>
        <end position="88"/>
    </location>
</feature>
<protein>
    <submittedName>
        <fullName evidence="2">Uncharacterized protein</fullName>
    </submittedName>
</protein>
<sequence>MRELSWKAKTQAGEDEPSSSTVLSLINRDSPWGNPETFSRFHRRGQNTTPGRIIAQPNRTQSRHPNQLPLNKLVGASSSRLGLPHSSSTTPGSRQWKRRPIEVLHGALIGGLAANPTVTIIRIG</sequence>
<feature type="region of interest" description="Disordered" evidence="1">
    <location>
        <begin position="1"/>
        <end position="96"/>
    </location>
</feature>
<keyword evidence="3" id="KW-1185">Reference proteome</keyword>
<comment type="caution">
    <text evidence="2">The sequence shown here is derived from an EMBL/GenBank/DDBJ whole genome shotgun (WGS) entry which is preliminary data.</text>
</comment>
<dbReference type="AlphaFoldDB" id="A0AAE1ACI7"/>
<evidence type="ECO:0000256" key="1">
    <source>
        <dbReference type="SAM" id="MobiDB-lite"/>
    </source>
</evidence>
<dbReference type="EMBL" id="JAWDGP010002177">
    <property type="protein sequence ID" value="KAK3785020.1"/>
    <property type="molecule type" value="Genomic_DNA"/>
</dbReference>
<accession>A0AAE1ACI7</accession>
<gene>
    <name evidence="2" type="ORF">RRG08_037972</name>
</gene>
<reference evidence="2" key="1">
    <citation type="journal article" date="2023" name="G3 (Bethesda)">
        <title>A reference genome for the long-term kleptoplast-retaining sea slug Elysia crispata morphotype clarki.</title>
        <authorList>
            <person name="Eastman K.E."/>
            <person name="Pendleton A.L."/>
            <person name="Shaikh M.A."/>
            <person name="Suttiyut T."/>
            <person name="Ogas R."/>
            <person name="Tomko P."/>
            <person name="Gavelis G."/>
            <person name="Widhalm J.R."/>
            <person name="Wisecaver J.H."/>
        </authorList>
    </citation>
    <scope>NUCLEOTIDE SEQUENCE</scope>
    <source>
        <strain evidence="2">ECLA1</strain>
    </source>
</reference>
<evidence type="ECO:0000313" key="3">
    <source>
        <dbReference type="Proteomes" id="UP001283361"/>
    </source>
</evidence>
<feature type="compositionally biased region" description="Polar residues" evidence="1">
    <location>
        <begin position="57"/>
        <end position="69"/>
    </location>
</feature>
<organism evidence="2 3">
    <name type="scientific">Elysia crispata</name>
    <name type="common">lettuce slug</name>
    <dbReference type="NCBI Taxonomy" id="231223"/>
    <lineage>
        <taxon>Eukaryota</taxon>
        <taxon>Metazoa</taxon>
        <taxon>Spiralia</taxon>
        <taxon>Lophotrochozoa</taxon>
        <taxon>Mollusca</taxon>
        <taxon>Gastropoda</taxon>
        <taxon>Heterobranchia</taxon>
        <taxon>Euthyneura</taxon>
        <taxon>Panpulmonata</taxon>
        <taxon>Sacoglossa</taxon>
        <taxon>Placobranchoidea</taxon>
        <taxon>Plakobranchidae</taxon>
        <taxon>Elysia</taxon>
    </lineage>
</organism>
<dbReference type="Proteomes" id="UP001283361">
    <property type="component" value="Unassembled WGS sequence"/>
</dbReference>
<evidence type="ECO:0000313" key="2">
    <source>
        <dbReference type="EMBL" id="KAK3785020.1"/>
    </source>
</evidence>
<proteinExistence type="predicted"/>